<evidence type="ECO:0000256" key="1">
    <source>
        <dbReference type="SAM" id="MobiDB-lite"/>
    </source>
</evidence>
<feature type="region of interest" description="Disordered" evidence="1">
    <location>
        <begin position="1"/>
        <end position="53"/>
    </location>
</feature>
<dbReference type="AlphaFoldDB" id="A0AAN6S1R6"/>
<reference evidence="3" key="1">
    <citation type="journal article" date="2023" name="Mol. Phylogenet. Evol.">
        <title>Genome-scale phylogeny and comparative genomics of the fungal order Sordariales.</title>
        <authorList>
            <person name="Hensen N."/>
            <person name="Bonometti L."/>
            <person name="Westerberg I."/>
            <person name="Brannstrom I.O."/>
            <person name="Guillou S."/>
            <person name="Cros-Aarteil S."/>
            <person name="Calhoun S."/>
            <person name="Haridas S."/>
            <person name="Kuo A."/>
            <person name="Mondo S."/>
            <person name="Pangilinan J."/>
            <person name="Riley R."/>
            <person name="LaButti K."/>
            <person name="Andreopoulos B."/>
            <person name="Lipzen A."/>
            <person name="Chen C."/>
            <person name="Yan M."/>
            <person name="Daum C."/>
            <person name="Ng V."/>
            <person name="Clum A."/>
            <person name="Steindorff A."/>
            <person name="Ohm R.A."/>
            <person name="Martin F."/>
            <person name="Silar P."/>
            <person name="Natvig D.O."/>
            <person name="Lalanne C."/>
            <person name="Gautier V."/>
            <person name="Ament-Velasquez S.L."/>
            <person name="Kruys A."/>
            <person name="Hutchinson M.I."/>
            <person name="Powell A.J."/>
            <person name="Barry K."/>
            <person name="Miller A.N."/>
            <person name="Grigoriev I.V."/>
            <person name="Debuchy R."/>
            <person name="Gladieux P."/>
            <person name="Hiltunen Thoren M."/>
            <person name="Johannesson H."/>
        </authorList>
    </citation>
    <scope>NUCLEOTIDE SEQUENCE [LARGE SCALE GENOMIC DNA]</scope>
    <source>
        <strain evidence="3">CBS 340.73</strain>
    </source>
</reference>
<sequence>MPGSFQTNSSGHARFANMRTDPSTPGSPLVQSSPVADNDAQASGKRLKGISPDPRSEPQVWFFKLKYGHWCNGTFPANDFRPENTFAPRLEGIPSDIHFVEVATRKQVPVTGEMLGVIGQLYPDATFSVVVGHAPSEAREEGVKGAGLSAFASMFKNELLEGESYRANICKLDWPKGQVINMKDTEENRLALQRVQEAYGKLPGEFCALGELEEKGHILVMRGYLSPDTIPFPGQVAKTKLETLASTVSQKIEAHMGAHVPQA</sequence>
<accession>A0AAN6S1R6</accession>
<feature type="compositionally biased region" description="Polar residues" evidence="1">
    <location>
        <begin position="1"/>
        <end position="11"/>
    </location>
</feature>
<keyword evidence="3" id="KW-1185">Reference proteome</keyword>
<feature type="compositionally biased region" description="Polar residues" evidence="1">
    <location>
        <begin position="20"/>
        <end position="35"/>
    </location>
</feature>
<comment type="caution">
    <text evidence="2">The sequence shown here is derived from an EMBL/GenBank/DDBJ whole genome shotgun (WGS) entry which is preliminary data.</text>
</comment>
<name>A0AAN6S1R6_9PEZI</name>
<organism evidence="2 3">
    <name type="scientific">Diplogelasinospora grovesii</name>
    <dbReference type="NCBI Taxonomy" id="303347"/>
    <lineage>
        <taxon>Eukaryota</taxon>
        <taxon>Fungi</taxon>
        <taxon>Dikarya</taxon>
        <taxon>Ascomycota</taxon>
        <taxon>Pezizomycotina</taxon>
        <taxon>Sordariomycetes</taxon>
        <taxon>Sordariomycetidae</taxon>
        <taxon>Sordariales</taxon>
        <taxon>Diplogelasinosporaceae</taxon>
        <taxon>Diplogelasinospora</taxon>
    </lineage>
</organism>
<proteinExistence type="predicted"/>
<dbReference type="EMBL" id="MU853871">
    <property type="protein sequence ID" value="KAK3936813.1"/>
    <property type="molecule type" value="Genomic_DNA"/>
</dbReference>
<gene>
    <name evidence="2" type="ORF">QBC46DRAFT_411710</name>
</gene>
<evidence type="ECO:0000313" key="3">
    <source>
        <dbReference type="Proteomes" id="UP001303473"/>
    </source>
</evidence>
<protein>
    <submittedName>
        <fullName evidence="2">Uncharacterized protein</fullName>
    </submittedName>
</protein>
<dbReference type="Proteomes" id="UP001303473">
    <property type="component" value="Unassembled WGS sequence"/>
</dbReference>
<evidence type="ECO:0000313" key="2">
    <source>
        <dbReference type="EMBL" id="KAK3936813.1"/>
    </source>
</evidence>